<evidence type="ECO:0000313" key="9">
    <source>
        <dbReference type="Proteomes" id="UP000799092"/>
    </source>
</evidence>
<dbReference type="RefSeq" id="WP_153736010.1">
    <property type="nucleotide sequence ID" value="NZ_WJNG01000005.1"/>
</dbReference>
<dbReference type="Proteomes" id="UP000799092">
    <property type="component" value="Unassembled WGS sequence"/>
</dbReference>
<dbReference type="InterPro" id="IPR023494">
    <property type="entry name" value="Cyt_c_bgen_Ccs1/CcsB/ResB"/>
</dbReference>
<feature type="transmembrane region" description="Helical" evidence="6">
    <location>
        <begin position="473"/>
        <end position="495"/>
    </location>
</feature>
<name>A0A6A8DCV4_9BACI</name>
<accession>A0A6A8DCV4</accession>
<gene>
    <name evidence="8" type="ORF">GH741_06630</name>
</gene>
<comment type="caution">
    <text evidence="8">The sequence shown here is derived from an EMBL/GenBank/DDBJ whole genome shotgun (WGS) entry which is preliminary data.</text>
</comment>
<keyword evidence="2 6" id="KW-0812">Transmembrane</keyword>
<dbReference type="GO" id="GO:0016020">
    <property type="term" value="C:membrane"/>
    <property type="evidence" value="ECO:0007669"/>
    <property type="project" value="UniProtKB-SubCell"/>
</dbReference>
<reference evidence="8" key="1">
    <citation type="submission" date="2019-11" db="EMBL/GenBank/DDBJ databases">
        <authorList>
            <person name="Li J."/>
        </authorList>
    </citation>
    <scope>NUCLEOTIDE SEQUENCE</scope>
    <source>
        <strain evidence="8">B6B</strain>
    </source>
</reference>
<feature type="transmembrane region" description="Helical" evidence="6">
    <location>
        <begin position="221"/>
        <end position="243"/>
    </location>
</feature>
<evidence type="ECO:0000256" key="6">
    <source>
        <dbReference type="SAM" id="Phobius"/>
    </source>
</evidence>
<dbReference type="AlphaFoldDB" id="A0A6A8DCV4"/>
<keyword evidence="3" id="KW-0201">Cytochrome c-type biogenesis</keyword>
<dbReference type="GO" id="GO:0017004">
    <property type="term" value="P:cytochrome complex assembly"/>
    <property type="evidence" value="ECO:0007669"/>
    <property type="project" value="UniProtKB-KW"/>
</dbReference>
<feature type="domain" description="ResB-like" evidence="7">
    <location>
        <begin position="451"/>
        <end position="526"/>
    </location>
</feature>
<proteinExistence type="predicted"/>
<dbReference type="PANTHER" id="PTHR31566">
    <property type="entry name" value="CYTOCHROME C BIOGENESIS PROTEIN CCS1, CHLOROPLASTIC"/>
    <property type="match status" value="1"/>
</dbReference>
<protein>
    <submittedName>
        <fullName evidence="8">Cytochrome C biogenesis protein</fullName>
    </submittedName>
</protein>
<sequence length="555" mass="64290">MKKIVCDSCGHQNPEGTVLCQQCGKPIDQNQYIDGNENSKLINMRYEGSARRSKTHNKSIVDKTWNFFSSVKIGIWLISITIIASAVGTIFPQEMYIPPNVSASEHYRDQYGILGQIYYQLGFHNLYSSWWYMILIALIGISITIASIDRVVPLYKALNMQKPKRHESFLKRQRLFSSTEQVSEDDKQKAITTLKSIRYKVTEEDGHVLAEKGRFSRWGPYINHIGLIIFLLGCLFRFIPFMYIDEYVWVREGETVLIPGTEGLYYIENKDFILETYGDSPEDERFKEALQKQGGMVAKNYQTDAVIYKNTNPSALGLDPELEKFKEDSIRVNHPIKFDDFALYQSSYQQNEFESMSFKLHRTDDPEEESLGSFSVNLANPENEYILDNGTRVVIDQYFPDYYLDDGEPRSKSKYPRNPAYVFLVYPPGQDDYEISFAGIGRNVDPTGNNEFKLGLQDFEVRDVTGLSVRRDYTLPIISLGGLIFMIGVVQGMYWQHRRIWLHPKNNGLWIAAHTNKNWFGIKRDIEKVINDTNIKMVMDQEEDQNNYQPEEQTK</sequence>
<feature type="transmembrane region" description="Helical" evidence="6">
    <location>
        <begin position="73"/>
        <end position="91"/>
    </location>
</feature>
<dbReference type="EMBL" id="WJNG01000005">
    <property type="protein sequence ID" value="MRH42356.1"/>
    <property type="molecule type" value="Genomic_DNA"/>
</dbReference>
<feature type="transmembrane region" description="Helical" evidence="6">
    <location>
        <begin position="130"/>
        <end position="152"/>
    </location>
</feature>
<evidence type="ECO:0000256" key="4">
    <source>
        <dbReference type="ARBA" id="ARBA00022989"/>
    </source>
</evidence>
<evidence type="ECO:0000256" key="2">
    <source>
        <dbReference type="ARBA" id="ARBA00022692"/>
    </source>
</evidence>
<comment type="subcellular location">
    <subcellularLocation>
        <location evidence="1">Membrane</location>
        <topology evidence="1">Multi-pass membrane protein</topology>
    </subcellularLocation>
</comment>
<evidence type="ECO:0000313" key="8">
    <source>
        <dbReference type="EMBL" id="MRH42356.1"/>
    </source>
</evidence>
<dbReference type="InterPro" id="IPR007816">
    <property type="entry name" value="ResB-like_domain"/>
</dbReference>
<evidence type="ECO:0000256" key="1">
    <source>
        <dbReference type="ARBA" id="ARBA00004141"/>
    </source>
</evidence>
<dbReference type="Pfam" id="PF05140">
    <property type="entry name" value="ResB"/>
    <property type="match status" value="2"/>
</dbReference>
<evidence type="ECO:0000256" key="3">
    <source>
        <dbReference type="ARBA" id="ARBA00022748"/>
    </source>
</evidence>
<keyword evidence="9" id="KW-1185">Reference proteome</keyword>
<evidence type="ECO:0000259" key="7">
    <source>
        <dbReference type="Pfam" id="PF05140"/>
    </source>
</evidence>
<feature type="domain" description="ResB-like" evidence="7">
    <location>
        <begin position="71"/>
        <end position="427"/>
    </location>
</feature>
<evidence type="ECO:0000256" key="5">
    <source>
        <dbReference type="ARBA" id="ARBA00023136"/>
    </source>
</evidence>
<dbReference type="OrthoDB" id="9770923at2"/>
<keyword evidence="4 6" id="KW-1133">Transmembrane helix</keyword>
<organism evidence="8 9">
    <name type="scientific">Aquibacillus halophilus</name>
    <dbReference type="NCBI Taxonomy" id="930132"/>
    <lineage>
        <taxon>Bacteria</taxon>
        <taxon>Bacillati</taxon>
        <taxon>Bacillota</taxon>
        <taxon>Bacilli</taxon>
        <taxon>Bacillales</taxon>
        <taxon>Bacillaceae</taxon>
        <taxon>Aquibacillus</taxon>
    </lineage>
</organism>
<keyword evidence="5 6" id="KW-0472">Membrane</keyword>
<dbReference type="PANTHER" id="PTHR31566:SF0">
    <property type="entry name" value="CYTOCHROME C BIOGENESIS PROTEIN CCS1, CHLOROPLASTIC"/>
    <property type="match status" value="1"/>
</dbReference>